<name>A0A3E3IBX6_9FIRM</name>
<dbReference type="CDD" id="cd00093">
    <property type="entry name" value="HTH_XRE"/>
    <property type="match status" value="1"/>
</dbReference>
<accession>A0A3E3IBX6</accession>
<dbReference type="SMART" id="SM00530">
    <property type="entry name" value="HTH_XRE"/>
    <property type="match status" value="1"/>
</dbReference>
<protein>
    <submittedName>
        <fullName evidence="2">XRE family transcriptional regulator</fullName>
    </submittedName>
</protein>
<dbReference type="InterPro" id="IPR001387">
    <property type="entry name" value="Cro/C1-type_HTH"/>
</dbReference>
<dbReference type="AlphaFoldDB" id="A0A3E3IBX6"/>
<evidence type="ECO:0000313" key="2">
    <source>
        <dbReference type="EMBL" id="RGE64543.1"/>
    </source>
</evidence>
<dbReference type="PROSITE" id="PS50943">
    <property type="entry name" value="HTH_CROC1"/>
    <property type="match status" value="1"/>
</dbReference>
<dbReference type="SUPFAM" id="SSF47413">
    <property type="entry name" value="lambda repressor-like DNA-binding domains"/>
    <property type="match status" value="1"/>
</dbReference>
<dbReference type="OrthoDB" id="2736986at2"/>
<dbReference type="GO" id="GO:0003677">
    <property type="term" value="F:DNA binding"/>
    <property type="evidence" value="ECO:0007669"/>
    <property type="project" value="InterPro"/>
</dbReference>
<organism evidence="2 3">
    <name type="scientific">Eisenbergiella massiliensis</name>
    <dbReference type="NCBI Taxonomy" id="1720294"/>
    <lineage>
        <taxon>Bacteria</taxon>
        <taxon>Bacillati</taxon>
        <taxon>Bacillota</taxon>
        <taxon>Clostridia</taxon>
        <taxon>Lachnospirales</taxon>
        <taxon>Lachnospiraceae</taxon>
        <taxon>Eisenbergiella</taxon>
    </lineage>
</organism>
<dbReference type="RefSeq" id="WP_025489403.1">
    <property type="nucleotide sequence ID" value="NZ_JBKVAZ010000010.1"/>
</dbReference>
<sequence length="67" mass="7660">MKKRQSKLTPFGKEVRKKLIDKGMTQVELATLIGCTKQYVYKILCGERSGKKYIEEIARILDIEVAA</sequence>
<evidence type="ECO:0000259" key="1">
    <source>
        <dbReference type="PROSITE" id="PS50943"/>
    </source>
</evidence>
<evidence type="ECO:0000313" key="3">
    <source>
        <dbReference type="Proteomes" id="UP000261166"/>
    </source>
</evidence>
<reference evidence="2 3" key="1">
    <citation type="submission" date="2018-08" db="EMBL/GenBank/DDBJ databases">
        <title>A genome reference for cultivated species of the human gut microbiota.</title>
        <authorList>
            <person name="Zou Y."/>
            <person name="Xue W."/>
            <person name="Luo G."/>
        </authorList>
    </citation>
    <scope>NUCLEOTIDE SEQUENCE [LARGE SCALE GENOMIC DNA]</scope>
    <source>
        <strain evidence="2 3">AF26-4BH</strain>
    </source>
</reference>
<dbReference type="EMBL" id="QVLU01000039">
    <property type="protein sequence ID" value="RGE64543.1"/>
    <property type="molecule type" value="Genomic_DNA"/>
</dbReference>
<feature type="domain" description="HTH cro/C1-type" evidence="1">
    <location>
        <begin position="15"/>
        <end position="66"/>
    </location>
</feature>
<dbReference type="InterPro" id="IPR010982">
    <property type="entry name" value="Lambda_DNA-bd_dom_sf"/>
</dbReference>
<comment type="caution">
    <text evidence="2">The sequence shown here is derived from an EMBL/GenBank/DDBJ whole genome shotgun (WGS) entry which is preliminary data.</text>
</comment>
<dbReference type="Gene3D" id="1.10.260.40">
    <property type="entry name" value="lambda repressor-like DNA-binding domains"/>
    <property type="match status" value="1"/>
</dbReference>
<gene>
    <name evidence="2" type="ORF">DWY69_27160</name>
</gene>
<dbReference type="Proteomes" id="UP000261166">
    <property type="component" value="Unassembled WGS sequence"/>
</dbReference>
<dbReference type="Pfam" id="PF01381">
    <property type="entry name" value="HTH_3"/>
    <property type="match status" value="1"/>
</dbReference>
<proteinExistence type="predicted"/>